<organism evidence="2">
    <name type="scientific">Ananas comosus var. bracteatus</name>
    <name type="common">red pineapple</name>
    <dbReference type="NCBI Taxonomy" id="296719"/>
    <lineage>
        <taxon>Eukaryota</taxon>
        <taxon>Viridiplantae</taxon>
        <taxon>Streptophyta</taxon>
        <taxon>Embryophyta</taxon>
        <taxon>Tracheophyta</taxon>
        <taxon>Spermatophyta</taxon>
        <taxon>Magnoliopsida</taxon>
        <taxon>Liliopsida</taxon>
        <taxon>Poales</taxon>
        <taxon>Bromeliaceae</taxon>
        <taxon>Bromelioideae</taxon>
        <taxon>Ananas</taxon>
    </lineage>
</organism>
<dbReference type="AlphaFoldDB" id="A0A6V7P4S5"/>
<proteinExistence type="predicted"/>
<reference evidence="2" key="1">
    <citation type="submission" date="2020-07" db="EMBL/GenBank/DDBJ databases">
        <authorList>
            <person name="Lin J."/>
        </authorList>
    </citation>
    <scope>NUCLEOTIDE SEQUENCE</scope>
</reference>
<evidence type="ECO:0000259" key="1">
    <source>
        <dbReference type="Pfam" id="PF03732"/>
    </source>
</evidence>
<name>A0A6V7P4S5_ANACO</name>
<sequence>MLVRVAPHKPALQSCPMRHHARPCGIECRSGLPWRVYTTTGPVGTAQAGLLCSSKCLQPILEPPERAEAADTEKVETSVTFGSIGSCATANRCSAPTGGDDEAIGGFITTAGGYQGGSGSYIASADRRCDYQGTVASARHFACSSEYRAQREDSGNTADSYGYCRDSLTDDGVGSLGCGEMADTHGEAVLRYFFEEQDRVWLATHHLDGEAYYWWIDIRDDPHHLDGEAYCWWIDIRDDPHTDLAAITWKRFKELLLTTYFPQSVKRQMERDLRGMRQEDRTVAEYEREFSRLLHCVLFVVRDDEDKVRIFEMGLRSSIFRLVQASNLPTYREVVNLALIVEKCAEISKEEMGAFDRGKEKRQAAKGSS</sequence>
<dbReference type="InterPro" id="IPR005162">
    <property type="entry name" value="Retrotrans_gag_dom"/>
</dbReference>
<feature type="domain" description="Retrotransposon gag" evidence="1">
    <location>
        <begin position="222"/>
        <end position="316"/>
    </location>
</feature>
<accession>A0A6V7P4S5</accession>
<protein>
    <recommendedName>
        <fullName evidence="1">Retrotransposon gag domain-containing protein</fullName>
    </recommendedName>
</protein>
<dbReference type="EMBL" id="LR862145">
    <property type="protein sequence ID" value="CAD1825832.1"/>
    <property type="molecule type" value="Genomic_DNA"/>
</dbReference>
<dbReference type="Pfam" id="PF03732">
    <property type="entry name" value="Retrotrans_gag"/>
    <property type="match status" value="1"/>
</dbReference>
<evidence type="ECO:0000313" key="2">
    <source>
        <dbReference type="EMBL" id="CAD1825832.1"/>
    </source>
</evidence>
<gene>
    <name evidence="2" type="ORF">CB5_LOCUS9043</name>
</gene>